<dbReference type="PANTHER" id="PTHR32385">
    <property type="entry name" value="MANNOSYL PHOSPHORYLINOSITOL CERAMIDE SYNTHASE"/>
    <property type="match status" value="1"/>
</dbReference>
<dbReference type="SUPFAM" id="SSF53448">
    <property type="entry name" value="Nucleotide-diphospho-sugar transferases"/>
    <property type="match status" value="1"/>
</dbReference>
<dbReference type="Pfam" id="PF04488">
    <property type="entry name" value="Gly_transf_sug"/>
    <property type="match status" value="1"/>
</dbReference>
<name>A0A6C0H1R1_9ZZZZ</name>
<evidence type="ECO:0000256" key="1">
    <source>
        <dbReference type="ARBA" id="ARBA00022679"/>
    </source>
</evidence>
<dbReference type="GO" id="GO:0051999">
    <property type="term" value="P:mannosyl-inositol phosphorylceramide biosynthetic process"/>
    <property type="evidence" value="ECO:0007669"/>
    <property type="project" value="TreeGrafter"/>
</dbReference>
<dbReference type="InterPro" id="IPR029044">
    <property type="entry name" value="Nucleotide-diphossugar_trans"/>
</dbReference>
<evidence type="ECO:0008006" key="3">
    <source>
        <dbReference type="Google" id="ProtNLM"/>
    </source>
</evidence>
<dbReference type="GO" id="GO:0000030">
    <property type="term" value="F:mannosyltransferase activity"/>
    <property type="evidence" value="ECO:0007669"/>
    <property type="project" value="TreeGrafter"/>
</dbReference>
<evidence type="ECO:0000313" key="2">
    <source>
        <dbReference type="EMBL" id="QHT74003.1"/>
    </source>
</evidence>
<proteinExistence type="predicted"/>
<dbReference type="PANTHER" id="PTHR32385:SF15">
    <property type="entry name" value="INOSITOL PHOSPHOCERAMIDE MANNOSYLTRANSFERASE 1"/>
    <property type="match status" value="1"/>
</dbReference>
<dbReference type="InterPro" id="IPR007577">
    <property type="entry name" value="GlycoTrfase_DXD_sugar-bd_CS"/>
</dbReference>
<sequence>MTDNSIVDNSMTDNFPKNIWFYWDYSRDMPDVFTNNINKIKSEYNDFNVEIINDEKINSISEINIIFPELLNLYNKINIYAAKADIARLIFLYFYGGLYLDTHINHDTNNINELFEKYKNYDFVIAKNDRCFNCSSLISKKKNNILNLAINNIINNLKKQYDLENINGYIKYDILMLTGSSIFFSILSLFLVKISDDCDNITNMLHFKKYNTAVYDFTKYFKYYQIGFHFNHGNDKHWHELQKTQKLFK</sequence>
<organism evidence="2">
    <name type="scientific">viral metagenome</name>
    <dbReference type="NCBI Taxonomy" id="1070528"/>
    <lineage>
        <taxon>unclassified sequences</taxon>
        <taxon>metagenomes</taxon>
        <taxon>organismal metagenomes</taxon>
    </lineage>
</organism>
<accession>A0A6C0H1R1</accession>
<protein>
    <recommendedName>
        <fullName evidence="3">Glycosyltransferase</fullName>
    </recommendedName>
</protein>
<dbReference type="Gene3D" id="3.90.550.20">
    <property type="match status" value="1"/>
</dbReference>
<dbReference type="InterPro" id="IPR051706">
    <property type="entry name" value="Glycosyltransferase_domain"/>
</dbReference>
<reference evidence="2" key="1">
    <citation type="journal article" date="2020" name="Nature">
        <title>Giant virus diversity and host interactions through global metagenomics.</title>
        <authorList>
            <person name="Schulz F."/>
            <person name="Roux S."/>
            <person name="Paez-Espino D."/>
            <person name="Jungbluth S."/>
            <person name="Walsh D.A."/>
            <person name="Denef V.J."/>
            <person name="McMahon K.D."/>
            <person name="Konstantinidis K.T."/>
            <person name="Eloe-Fadrosh E.A."/>
            <person name="Kyrpides N.C."/>
            <person name="Woyke T."/>
        </authorList>
    </citation>
    <scope>NUCLEOTIDE SEQUENCE</scope>
    <source>
        <strain evidence="2">GVMAG-M-3300023179-4</strain>
    </source>
</reference>
<dbReference type="EMBL" id="MN739835">
    <property type="protein sequence ID" value="QHT74003.1"/>
    <property type="molecule type" value="Genomic_DNA"/>
</dbReference>
<dbReference type="AlphaFoldDB" id="A0A6C0H1R1"/>
<dbReference type="GO" id="GO:0016020">
    <property type="term" value="C:membrane"/>
    <property type="evidence" value="ECO:0007669"/>
    <property type="project" value="GOC"/>
</dbReference>
<keyword evidence="1" id="KW-0808">Transferase</keyword>